<keyword evidence="3" id="KW-1185">Reference proteome</keyword>
<proteinExistence type="predicted"/>
<gene>
    <name evidence="2" type="ORF">SRIMR7_29405</name>
</gene>
<feature type="coiled-coil region" evidence="1">
    <location>
        <begin position="120"/>
        <end position="147"/>
    </location>
</feature>
<evidence type="ECO:0000313" key="2">
    <source>
        <dbReference type="EMBL" id="UNZ06273.1"/>
    </source>
</evidence>
<evidence type="ECO:0000313" key="3">
    <source>
        <dbReference type="Proteomes" id="UP000829494"/>
    </source>
</evidence>
<sequence>MSARSPLSPEQRAALAAHLADAKPARADLVVSLGGSANNVREHEHPPWEDLYCLNLLSYMGERMAPVLRRLLDAESEAERYRIAWRMARTRALSAGGAADRYAARARELQTAVQDMFGASIAVQMERNELRDRVAELEQQTATDHAEILREEARRLRGLADEMPEVGRARQAEGLYRAALVLEERADEAGKDTRKGESTRIPTSGGAEVVVTPCPKVYEPGAAKAECSGCGQGCYSPRAGAAEQWARSHAGACGESAVGKDTRAPGESTRAEVVAERDAQIIAWLVKKAREYRSTGSRQHALQAEAIEGMASKIQRGAVRPGNLGGARSYWETIANALNAANDAGMHVGIDLDGTLTDRDEWSVVWDRAAERWQVEPYDEDAPTSPATCGRCRQLFDPEDTRFDGRARHNDSPFCRSCVDSCREALDAFHRCAVCRAPEGGDVR</sequence>
<organism evidence="2 3">
    <name type="scientific">Streptomyces rimosus subsp. rimosus</name>
    <dbReference type="NCBI Taxonomy" id="132474"/>
    <lineage>
        <taxon>Bacteria</taxon>
        <taxon>Bacillati</taxon>
        <taxon>Actinomycetota</taxon>
        <taxon>Actinomycetes</taxon>
        <taxon>Kitasatosporales</taxon>
        <taxon>Streptomycetaceae</taxon>
        <taxon>Streptomyces</taxon>
    </lineage>
</organism>
<reference evidence="2 3" key="1">
    <citation type="submission" date="2022-03" db="EMBL/GenBank/DDBJ databases">
        <title>Complete genome of Streptomyces rimosus ssp. rimosus R7 (=ATCC 10970).</title>
        <authorList>
            <person name="Beganovic S."/>
            <person name="Ruckert C."/>
            <person name="Busche T."/>
            <person name="Kalinowski J."/>
            <person name="Wittmann C."/>
        </authorList>
    </citation>
    <scope>NUCLEOTIDE SEQUENCE [LARGE SCALE GENOMIC DNA]</scope>
    <source>
        <strain evidence="2 3">R7</strain>
    </source>
</reference>
<evidence type="ECO:0000256" key="1">
    <source>
        <dbReference type="SAM" id="Coils"/>
    </source>
</evidence>
<dbReference type="Proteomes" id="UP000829494">
    <property type="component" value="Chromosome"/>
</dbReference>
<dbReference type="RefSeq" id="WP_003981163.1">
    <property type="nucleotide sequence ID" value="NZ_CP043497.1"/>
</dbReference>
<dbReference type="EMBL" id="CP094298">
    <property type="protein sequence ID" value="UNZ06273.1"/>
    <property type="molecule type" value="Genomic_DNA"/>
</dbReference>
<name>A0ABY3Z7K3_STRRM</name>
<dbReference type="GeneID" id="66854593"/>
<protein>
    <submittedName>
        <fullName evidence="2">Uncharacterized protein</fullName>
    </submittedName>
</protein>
<keyword evidence="1" id="KW-0175">Coiled coil</keyword>
<accession>A0ABY3Z7K3</accession>